<keyword evidence="6" id="KW-1185">Reference proteome</keyword>
<evidence type="ECO:0000313" key="5">
    <source>
        <dbReference type="EMBL" id="TCK22875.1"/>
    </source>
</evidence>
<dbReference type="InterPro" id="IPR020287">
    <property type="entry name" value="Tail_sheath_C"/>
</dbReference>
<dbReference type="Pfam" id="PF17482">
    <property type="entry name" value="Phage_sheath_1C"/>
    <property type="match status" value="1"/>
</dbReference>
<name>A0A4R1HQ95_PSEEN</name>
<sequence length="636" mass="66378">MPDHQTLAPGVHIERIEPTGPIVGVGTSVAAFLGLARAGEDATPRPVFGWDEFVERFGGPVEGSHLATAVRGFFDNGGTTAWVVRVGGAVRSEIGLAAAEADTGDALRLRAREPGAPGDAITVTVHDDPVLPAGATPAAVVRRATGTVASADGRTLTLDDDHASRFARGDTVTTGTSATAVVVRTAADTVVLDRALEVGSNATLRIADLTVGQRSFRVENGAGVEAGTVLHLAQDATAEDVLVDGVAGDLVTVAAPGLAETYALGSSAKPVGLSTAEFALGVSGPAGPEPEFRHLSMDPRHSRYAPRVVVSDNVVVDLPDEPTTAGPAGRRPASTSAPQSLTGGEDVPASVAPEAWDRALTALAGVDEVSIVCLPGVVEPDLQQVAIDHCQTLADRFAILDAPAGADITGAVAHRAELSSPNGYAALYHPWIEIVDPADRTGRGRVHVPPSGHLAGIYAGSDARRGVHKAPANEVVARATGLASTVVEAEQAMLNQKGINALRTFPGRSQPVVWGARTIADETAWRYVPVRRLMLFLEESIQEGLRWAVFETNDPVLWKRLERSVGEFLDRVWKSGALFGTSAEQAYYVRVDEQINPPARREVGEVVVEVGVAPVRPAEFVIVRIGIGTGDPGSGN</sequence>
<reference evidence="5 6" key="1">
    <citation type="submission" date="2019-03" db="EMBL/GenBank/DDBJ databases">
        <title>Sequencing the genomes of 1000 actinobacteria strains.</title>
        <authorList>
            <person name="Klenk H.-P."/>
        </authorList>
    </citation>
    <scope>NUCLEOTIDE SEQUENCE [LARGE SCALE GENOMIC DNA]</scope>
    <source>
        <strain evidence="5 6">DSM 44969</strain>
    </source>
</reference>
<dbReference type="RefSeq" id="WP_132432026.1">
    <property type="nucleotide sequence ID" value="NZ_SMFZ01000002.1"/>
</dbReference>
<evidence type="ECO:0000313" key="6">
    <source>
        <dbReference type="Proteomes" id="UP000295560"/>
    </source>
</evidence>
<dbReference type="Pfam" id="PF04984">
    <property type="entry name" value="Phage_sheath_1"/>
    <property type="match status" value="1"/>
</dbReference>
<evidence type="ECO:0000256" key="1">
    <source>
        <dbReference type="ARBA" id="ARBA00008005"/>
    </source>
</evidence>
<feature type="domain" description="Tail sheath protein subtilisin-like" evidence="3">
    <location>
        <begin position="353"/>
        <end position="518"/>
    </location>
</feature>
<feature type="region of interest" description="Disordered" evidence="2">
    <location>
        <begin position="318"/>
        <end position="348"/>
    </location>
</feature>
<dbReference type="PANTHER" id="PTHR35861">
    <property type="match status" value="1"/>
</dbReference>
<gene>
    <name evidence="5" type="ORF">EV378_6886</name>
</gene>
<dbReference type="OrthoDB" id="9767864at2"/>
<organism evidence="5 6">
    <name type="scientific">Pseudonocardia endophytica</name>
    <dbReference type="NCBI Taxonomy" id="401976"/>
    <lineage>
        <taxon>Bacteria</taxon>
        <taxon>Bacillati</taxon>
        <taxon>Actinomycetota</taxon>
        <taxon>Actinomycetes</taxon>
        <taxon>Pseudonocardiales</taxon>
        <taxon>Pseudonocardiaceae</taxon>
        <taxon>Pseudonocardia</taxon>
    </lineage>
</organism>
<dbReference type="AlphaFoldDB" id="A0A4R1HQ95"/>
<dbReference type="InterPro" id="IPR035089">
    <property type="entry name" value="Phage_sheath_subtilisin"/>
</dbReference>
<dbReference type="EMBL" id="SMFZ01000002">
    <property type="protein sequence ID" value="TCK22875.1"/>
    <property type="molecule type" value="Genomic_DNA"/>
</dbReference>
<evidence type="ECO:0000259" key="4">
    <source>
        <dbReference type="Pfam" id="PF17482"/>
    </source>
</evidence>
<comment type="similarity">
    <text evidence="1">Belongs to the myoviridae tail sheath protein family.</text>
</comment>
<evidence type="ECO:0000256" key="2">
    <source>
        <dbReference type="SAM" id="MobiDB-lite"/>
    </source>
</evidence>
<protein>
    <recommendedName>
        <fullName evidence="7">Tail sheath protein C-terminal domain-containing protein</fullName>
    </recommendedName>
</protein>
<dbReference type="PANTHER" id="PTHR35861:SF1">
    <property type="entry name" value="PHAGE TAIL SHEATH PROTEIN"/>
    <property type="match status" value="1"/>
</dbReference>
<proteinExistence type="inferred from homology"/>
<dbReference type="Gene3D" id="3.40.50.11780">
    <property type="match status" value="2"/>
</dbReference>
<dbReference type="InterPro" id="IPR052042">
    <property type="entry name" value="Tail_sheath_structural"/>
</dbReference>
<feature type="compositionally biased region" description="Polar residues" evidence="2">
    <location>
        <begin position="333"/>
        <end position="342"/>
    </location>
</feature>
<accession>A0A4R1HQ95</accession>
<evidence type="ECO:0008006" key="7">
    <source>
        <dbReference type="Google" id="ProtNLM"/>
    </source>
</evidence>
<feature type="domain" description="Tail sheath protein C-terminal" evidence="4">
    <location>
        <begin position="523"/>
        <end position="625"/>
    </location>
</feature>
<evidence type="ECO:0000259" key="3">
    <source>
        <dbReference type="Pfam" id="PF04984"/>
    </source>
</evidence>
<comment type="caution">
    <text evidence="5">The sequence shown here is derived from an EMBL/GenBank/DDBJ whole genome shotgun (WGS) entry which is preliminary data.</text>
</comment>
<dbReference type="Proteomes" id="UP000295560">
    <property type="component" value="Unassembled WGS sequence"/>
</dbReference>